<accession>A0AAV5UFI3</accession>
<comment type="caution">
    <text evidence="3">The sequence shown here is derived from an EMBL/GenBank/DDBJ whole genome shotgun (WGS) entry which is preliminary data.</text>
</comment>
<feature type="transmembrane region" description="Helical" evidence="2">
    <location>
        <begin position="96"/>
        <end position="122"/>
    </location>
</feature>
<sequence length="127" mass="14506">HPIATFTPYDHYRYPRVHDSSSSSISPAYSFTSVSTPQYESITRNDGDRAARRVRSFEFIPRKSSPGTRREEGTQRGGHPLTDNDQNNIPKTRRTLWRICAFLLIFLIVLISIAVAVVLIILSPREF</sequence>
<keyword evidence="2" id="KW-0812">Transmembrane</keyword>
<name>A0AAV5UFI3_9BILA</name>
<organism evidence="3 4">
    <name type="scientific">Pristionchus entomophagus</name>
    <dbReference type="NCBI Taxonomy" id="358040"/>
    <lineage>
        <taxon>Eukaryota</taxon>
        <taxon>Metazoa</taxon>
        <taxon>Ecdysozoa</taxon>
        <taxon>Nematoda</taxon>
        <taxon>Chromadorea</taxon>
        <taxon>Rhabditida</taxon>
        <taxon>Rhabditina</taxon>
        <taxon>Diplogasteromorpha</taxon>
        <taxon>Diplogasteroidea</taxon>
        <taxon>Neodiplogasteridae</taxon>
        <taxon>Pristionchus</taxon>
    </lineage>
</organism>
<keyword evidence="2" id="KW-1133">Transmembrane helix</keyword>
<dbReference type="Proteomes" id="UP001432027">
    <property type="component" value="Unassembled WGS sequence"/>
</dbReference>
<gene>
    <name evidence="3" type="ORF">PENTCL1PPCAC_27637</name>
</gene>
<proteinExistence type="predicted"/>
<dbReference type="EMBL" id="BTSX01000006">
    <property type="protein sequence ID" value="GMT05463.1"/>
    <property type="molecule type" value="Genomic_DNA"/>
</dbReference>
<evidence type="ECO:0000313" key="3">
    <source>
        <dbReference type="EMBL" id="GMT05463.1"/>
    </source>
</evidence>
<dbReference type="AlphaFoldDB" id="A0AAV5UFI3"/>
<keyword evidence="4" id="KW-1185">Reference proteome</keyword>
<evidence type="ECO:0000313" key="4">
    <source>
        <dbReference type="Proteomes" id="UP001432027"/>
    </source>
</evidence>
<keyword evidence="2" id="KW-0472">Membrane</keyword>
<protein>
    <submittedName>
        <fullName evidence="3">Uncharacterized protein</fullName>
    </submittedName>
</protein>
<feature type="region of interest" description="Disordered" evidence="1">
    <location>
        <begin position="59"/>
        <end position="89"/>
    </location>
</feature>
<feature type="non-terminal residue" evidence="3">
    <location>
        <position position="1"/>
    </location>
</feature>
<evidence type="ECO:0000256" key="2">
    <source>
        <dbReference type="SAM" id="Phobius"/>
    </source>
</evidence>
<reference evidence="3" key="1">
    <citation type="submission" date="2023-10" db="EMBL/GenBank/DDBJ databases">
        <title>Genome assembly of Pristionchus species.</title>
        <authorList>
            <person name="Yoshida K."/>
            <person name="Sommer R.J."/>
        </authorList>
    </citation>
    <scope>NUCLEOTIDE SEQUENCE</scope>
    <source>
        <strain evidence="3">RS0144</strain>
    </source>
</reference>
<feature type="non-terminal residue" evidence="3">
    <location>
        <position position="127"/>
    </location>
</feature>
<evidence type="ECO:0000256" key="1">
    <source>
        <dbReference type="SAM" id="MobiDB-lite"/>
    </source>
</evidence>